<sequence length="317" mass="36362">MKIFRPATLALLFLYQAQAVQPGDSRDSVIAELGEPKGSMLQGEMEVILFPKGTVTLRNGIVTNSDISDSYLQKARERTERAAQLKQEKKAELKKQKQIYPENKISAVVATYNRNEDWNYLPEPIRPDSGRSGYYVYLPEGYYESDSRYYPCLFVEHPRQWDSICKRVQGKKWAAVILSEQKGDRLGQKMNENFLAAYDDAVEKFRISRRKLFTAGTVPALLYATMRPVAGVILQEPDFDGLRSIDPPIDLIRKNSDMRVYALLGAEDQDNVKKQAQFITDNIPKYHIDLYDGHTDILPPNLADKAIDWMKKEYRLP</sequence>
<proteinExistence type="predicted"/>
<dbReference type="SUPFAM" id="SSF53474">
    <property type="entry name" value="alpha/beta-Hydrolases"/>
    <property type="match status" value="1"/>
</dbReference>
<evidence type="ECO:0000313" key="2">
    <source>
        <dbReference type="Proteomes" id="UP000464954"/>
    </source>
</evidence>
<evidence type="ECO:0000313" key="1">
    <source>
        <dbReference type="EMBL" id="QHI69339.1"/>
    </source>
</evidence>
<reference evidence="1 2" key="1">
    <citation type="submission" date="2020-01" db="EMBL/GenBank/DDBJ databases">
        <title>Ponticoccus aerotolerans gen. nov., sp. nov., an anaerobic bacterium and proposal of Ponticoccusceae fam. nov., Ponticoccusles ord. nov. and Ponticoccuse classis nov. in the phylum Kiritimatiellaeota.</title>
        <authorList>
            <person name="Zhou L.Y."/>
            <person name="Du Z.J."/>
        </authorList>
    </citation>
    <scope>NUCLEOTIDE SEQUENCE [LARGE SCALE GENOMIC DNA]</scope>
    <source>
        <strain evidence="1 2">S-5007</strain>
    </source>
</reference>
<dbReference type="RefSeq" id="WP_160628521.1">
    <property type="nucleotide sequence ID" value="NZ_CP047593.1"/>
</dbReference>
<dbReference type="AlphaFoldDB" id="A0A6P1M3B8"/>
<name>A0A6P1M3B8_9BACT</name>
<accession>A0A6P1M3B8</accession>
<gene>
    <name evidence="1" type="ORF">GT409_07705</name>
</gene>
<dbReference type="EMBL" id="CP047593">
    <property type="protein sequence ID" value="QHI69339.1"/>
    <property type="molecule type" value="Genomic_DNA"/>
</dbReference>
<evidence type="ECO:0008006" key="3">
    <source>
        <dbReference type="Google" id="ProtNLM"/>
    </source>
</evidence>
<keyword evidence="2" id="KW-1185">Reference proteome</keyword>
<dbReference type="KEGG" id="taer:GT409_07705"/>
<dbReference type="Proteomes" id="UP000464954">
    <property type="component" value="Chromosome"/>
</dbReference>
<dbReference type="InterPro" id="IPR029058">
    <property type="entry name" value="AB_hydrolase_fold"/>
</dbReference>
<protein>
    <recommendedName>
        <fullName evidence="3">Alpha/beta hydrolase</fullName>
    </recommendedName>
</protein>
<organism evidence="1 2">
    <name type="scientific">Tichowtungia aerotolerans</name>
    <dbReference type="NCBI Taxonomy" id="2697043"/>
    <lineage>
        <taxon>Bacteria</taxon>
        <taxon>Pseudomonadati</taxon>
        <taxon>Kiritimatiellota</taxon>
        <taxon>Tichowtungiia</taxon>
        <taxon>Tichowtungiales</taxon>
        <taxon>Tichowtungiaceae</taxon>
        <taxon>Tichowtungia</taxon>
    </lineage>
</organism>